<evidence type="ECO:0000313" key="2">
    <source>
        <dbReference type="EMBL" id="EXJ80145.1"/>
    </source>
</evidence>
<keyword evidence="3" id="KW-1185">Reference proteome</keyword>
<dbReference type="EMBL" id="AMWN01000008">
    <property type="protein sequence ID" value="EXJ80145.1"/>
    <property type="molecule type" value="Genomic_DNA"/>
</dbReference>
<dbReference type="AlphaFoldDB" id="W9XS25"/>
<sequence length="190" mass="21350">MSSSPLAPLKIPSIHGLKARFAPSLVPKTPDSRIINDRFNPRRFKLLYKYSKVPPDTLQWSVVSSVSQKTIPKAVMRNRLKCRWANAFADALRKNGYHANGRRLAGPKDGHDYKVGLRGTLEIHAYSKNGLTIDYDELVSASGGLVRALRQHTSKANHKPSRPSMLSGEGRAGRRSPWSTWDANEHNIRW</sequence>
<protein>
    <submittedName>
        <fullName evidence="2">Uncharacterized protein</fullName>
    </submittedName>
</protein>
<feature type="compositionally biased region" description="Basic residues" evidence="1">
    <location>
        <begin position="152"/>
        <end position="161"/>
    </location>
</feature>
<dbReference type="OrthoDB" id="4108697at2759"/>
<dbReference type="GeneID" id="19163138"/>
<dbReference type="eggNOG" id="ENOG502T1M6">
    <property type="taxonomic scope" value="Eukaryota"/>
</dbReference>
<dbReference type="Proteomes" id="UP000019484">
    <property type="component" value="Unassembled WGS sequence"/>
</dbReference>
<evidence type="ECO:0000313" key="3">
    <source>
        <dbReference type="Proteomes" id="UP000019484"/>
    </source>
</evidence>
<comment type="caution">
    <text evidence="2">The sequence shown here is derived from an EMBL/GenBank/DDBJ whole genome shotgun (WGS) entry which is preliminary data.</text>
</comment>
<dbReference type="HOGENOM" id="CLU_118186_0_0_1"/>
<proteinExistence type="predicted"/>
<feature type="region of interest" description="Disordered" evidence="1">
    <location>
        <begin position="152"/>
        <end position="178"/>
    </location>
</feature>
<gene>
    <name evidence="2" type="ORF">A1O1_08287</name>
</gene>
<reference evidence="2 3" key="1">
    <citation type="submission" date="2013-03" db="EMBL/GenBank/DDBJ databases">
        <title>The Genome Sequence of Capronia coronata CBS 617.96.</title>
        <authorList>
            <consortium name="The Broad Institute Genomics Platform"/>
            <person name="Cuomo C."/>
            <person name="de Hoog S."/>
            <person name="Gorbushina A."/>
            <person name="Walker B."/>
            <person name="Young S.K."/>
            <person name="Zeng Q."/>
            <person name="Gargeya S."/>
            <person name="Fitzgerald M."/>
            <person name="Haas B."/>
            <person name="Abouelleil A."/>
            <person name="Allen A.W."/>
            <person name="Alvarado L."/>
            <person name="Arachchi H.M."/>
            <person name="Berlin A.M."/>
            <person name="Chapman S.B."/>
            <person name="Gainer-Dewar J."/>
            <person name="Goldberg J."/>
            <person name="Griggs A."/>
            <person name="Gujja S."/>
            <person name="Hansen M."/>
            <person name="Howarth C."/>
            <person name="Imamovic A."/>
            <person name="Ireland A."/>
            <person name="Larimer J."/>
            <person name="McCowan C."/>
            <person name="Murphy C."/>
            <person name="Pearson M."/>
            <person name="Poon T.W."/>
            <person name="Priest M."/>
            <person name="Roberts A."/>
            <person name="Saif S."/>
            <person name="Shea T."/>
            <person name="Sisk P."/>
            <person name="Sykes S."/>
            <person name="Wortman J."/>
            <person name="Nusbaum C."/>
            <person name="Birren B."/>
        </authorList>
    </citation>
    <scope>NUCLEOTIDE SEQUENCE [LARGE SCALE GENOMIC DNA]</scope>
    <source>
        <strain evidence="2 3">CBS 617.96</strain>
    </source>
</reference>
<name>W9XS25_9EURO</name>
<organism evidence="2 3">
    <name type="scientific">Capronia coronata CBS 617.96</name>
    <dbReference type="NCBI Taxonomy" id="1182541"/>
    <lineage>
        <taxon>Eukaryota</taxon>
        <taxon>Fungi</taxon>
        <taxon>Dikarya</taxon>
        <taxon>Ascomycota</taxon>
        <taxon>Pezizomycotina</taxon>
        <taxon>Eurotiomycetes</taxon>
        <taxon>Chaetothyriomycetidae</taxon>
        <taxon>Chaetothyriales</taxon>
        <taxon>Herpotrichiellaceae</taxon>
        <taxon>Capronia</taxon>
    </lineage>
</organism>
<dbReference type="RefSeq" id="XP_007727339.1">
    <property type="nucleotide sequence ID" value="XM_007729149.1"/>
</dbReference>
<accession>W9XS25</accession>
<evidence type="ECO:0000256" key="1">
    <source>
        <dbReference type="SAM" id="MobiDB-lite"/>
    </source>
</evidence>